<gene>
    <name evidence="1" type="ORF">A3D91_01250</name>
</gene>
<dbReference type="AlphaFoldDB" id="A0A1F4V617"/>
<dbReference type="STRING" id="1802620.A3D91_01250"/>
<dbReference type="EMBL" id="MEVD01000023">
    <property type="protein sequence ID" value="OGC52612.1"/>
    <property type="molecule type" value="Genomic_DNA"/>
</dbReference>
<name>A0A1F4V617_UNCKA</name>
<sequence length="300" mass="33971">MNKNIYNSINLGVVGYGHFGSRFLKWLKHINDINVLYVVEPEYNKVSNLSNTLLYRSIEEIDLNLLGKTDVILDCSTKGIGEINVIKYKELGIPAVIQSGEKLYAAELYYPSLREPESKYLRIPCCSAISTLRIIEALANAGMQNPMEIYGYHNKTTSDKQMISIDYISGREVEILTGVKSKMNRIYLPGHPANNEYIYAGNLSLTMSENINHNKVVAGLTTHSELQLLDYSVNISDHYGNPNTLIIKESIEVTDNIIRLGFLAMPPYMDYPSNISAIRYLAEKQKVSADKHQRYHQKVI</sequence>
<dbReference type="Proteomes" id="UP000178127">
    <property type="component" value="Unassembled WGS sequence"/>
</dbReference>
<comment type="caution">
    <text evidence="1">The sequence shown here is derived from an EMBL/GenBank/DDBJ whole genome shotgun (WGS) entry which is preliminary data.</text>
</comment>
<evidence type="ECO:0000313" key="1">
    <source>
        <dbReference type="EMBL" id="OGC52612.1"/>
    </source>
</evidence>
<accession>A0A1F4V617</accession>
<organism evidence="1 2">
    <name type="scientific">candidate division WWE3 bacterium RIFCSPHIGHO2_02_FULL_38_14</name>
    <dbReference type="NCBI Taxonomy" id="1802620"/>
    <lineage>
        <taxon>Bacteria</taxon>
        <taxon>Katanobacteria</taxon>
    </lineage>
</organism>
<proteinExistence type="predicted"/>
<dbReference type="SUPFAM" id="SSF51735">
    <property type="entry name" value="NAD(P)-binding Rossmann-fold domains"/>
    <property type="match status" value="1"/>
</dbReference>
<protein>
    <recommendedName>
        <fullName evidence="3">Aspartate/homoserine dehydrogenase NAD-binding domain-containing protein</fullName>
    </recommendedName>
</protein>
<dbReference type="InterPro" id="IPR036291">
    <property type="entry name" value="NAD(P)-bd_dom_sf"/>
</dbReference>
<reference evidence="1 2" key="1">
    <citation type="journal article" date="2016" name="Nat. Commun.">
        <title>Thousands of microbial genomes shed light on interconnected biogeochemical processes in an aquifer system.</title>
        <authorList>
            <person name="Anantharaman K."/>
            <person name="Brown C.T."/>
            <person name="Hug L.A."/>
            <person name="Sharon I."/>
            <person name="Castelle C.J."/>
            <person name="Probst A.J."/>
            <person name="Thomas B.C."/>
            <person name="Singh A."/>
            <person name="Wilkins M.J."/>
            <person name="Karaoz U."/>
            <person name="Brodie E.L."/>
            <person name="Williams K.H."/>
            <person name="Hubbard S.S."/>
            <person name="Banfield J.F."/>
        </authorList>
    </citation>
    <scope>NUCLEOTIDE SEQUENCE [LARGE SCALE GENOMIC DNA]</scope>
</reference>
<dbReference type="Gene3D" id="3.40.50.720">
    <property type="entry name" value="NAD(P)-binding Rossmann-like Domain"/>
    <property type="match status" value="1"/>
</dbReference>
<evidence type="ECO:0008006" key="3">
    <source>
        <dbReference type="Google" id="ProtNLM"/>
    </source>
</evidence>
<evidence type="ECO:0000313" key="2">
    <source>
        <dbReference type="Proteomes" id="UP000178127"/>
    </source>
</evidence>